<evidence type="ECO:0000256" key="3">
    <source>
        <dbReference type="ARBA" id="ARBA00023163"/>
    </source>
</evidence>
<evidence type="ECO:0000256" key="2">
    <source>
        <dbReference type="ARBA" id="ARBA00023125"/>
    </source>
</evidence>
<dbReference type="InterPro" id="IPR036390">
    <property type="entry name" value="WH_DNA-bd_sf"/>
</dbReference>
<dbReference type="InterPro" id="IPR014757">
    <property type="entry name" value="Tscrpt_reg_IclR_C"/>
</dbReference>
<name>A2SM34_METPP</name>
<dbReference type="InterPro" id="IPR029016">
    <property type="entry name" value="GAF-like_dom_sf"/>
</dbReference>
<dbReference type="KEGG" id="mpt:Mpe_A3670"/>
<dbReference type="InterPro" id="IPR050707">
    <property type="entry name" value="HTH_MetabolicPath_Reg"/>
</dbReference>
<keyword evidence="7" id="KW-1185">Reference proteome</keyword>
<dbReference type="Pfam" id="PF01614">
    <property type="entry name" value="IclR_C"/>
    <property type="match status" value="1"/>
</dbReference>
<dbReference type="RefSeq" id="WP_011831243.1">
    <property type="nucleotide sequence ID" value="NC_008825.1"/>
</dbReference>
<dbReference type="PROSITE" id="PS51077">
    <property type="entry name" value="HTH_ICLR"/>
    <property type="match status" value="1"/>
</dbReference>
<dbReference type="Pfam" id="PF09339">
    <property type="entry name" value="HTH_IclR"/>
    <property type="match status" value="1"/>
</dbReference>
<dbReference type="AlphaFoldDB" id="A2SM34"/>
<protein>
    <submittedName>
        <fullName evidence="6">Putative IclR-family transcriptional regulator</fullName>
    </submittedName>
</protein>
<dbReference type="Proteomes" id="UP000000366">
    <property type="component" value="Chromosome"/>
</dbReference>
<dbReference type="GO" id="GO:0003700">
    <property type="term" value="F:DNA-binding transcription factor activity"/>
    <property type="evidence" value="ECO:0007669"/>
    <property type="project" value="TreeGrafter"/>
</dbReference>
<dbReference type="STRING" id="420662.Mpe_A3670"/>
<dbReference type="EMBL" id="CP000555">
    <property type="protein sequence ID" value="ABM96623.1"/>
    <property type="molecule type" value="Genomic_DNA"/>
</dbReference>
<dbReference type="PANTHER" id="PTHR30136">
    <property type="entry name" value="HELIX-TURN-HELIX TRANSCRIPTIONAL REGULATOR, ICLR FAMILY"/>
    <property type="match status" value="1"/>
</dbReference>
<keyword evidence="2" id="KW-0238">DNA-binding</keyword>
<evidence type="ECO:0000259" key="4">
    <source>
        <dbReference type="PROSITE" id="PS51077"/>
    </source>
</evidence>
<dbReference type="GO" id="GO:0045892">
    <property type="term" value="P:negative regulation of DNA-templated transcription"/>
    <property type="evidence" value="ECO:0007669"/>
    <property type="project" value="TreeGrafter"/>
</dbReference>
<keyword evidence="1" id="KW-0805">Transcription regulation</keyword>
<evidence type="ECO:0000259" key="5">
    <source>
        <dbReference type="PROSITE" id="PS51078"/>
    </source>
</evidence>
<feature type="domain" description="HTH iclR-type" evidence="4">
    <location>
        <begin position="2"/>
        <end position="64"/>
    </location>
</feature>
<proteinExistence type="predicted"/>
<sequence length="267" mass="28735">MDTTFVKGLQVIEALATHPQLTGVTELAKHLGLTKSNAHRLLQTLVACGYVRNLEQSGKYELTLKLWELGAAVVGRLDLKTVAVEYMERLCQLSGETVHLSVLEGTEVIYLDKVDSPHPVRAYSRVGGRAPAYCVATGKALLSYASASLIDQISLELKPFTPYTLTTPNELRNELEKQRQLGYAVNRGEWRDGVCGIAAPIWNAGGHVCAAIGVSGPSDRFKPRNLKLLAPTVVSVAQQISARLGYRPQRETAAATAGVAELAASAA</sequence>
<dbReference type="InterPro" id="IPR005471">
    <property type="entry name" value="Tscrpt_reg_IclR_N"/>
</dbReference>
<organism evidence="6 7">
    <name type="scientific">Methylibium petroleiphilum (strain ATCC BAA-1232 / LMG 22953 / PM1)</name>
    <dbReference type="NCBI Taxonomy" id="420662"/>
    <lineage>
        <taxon>Bacteria</taxon>
        <taxon>Pseudomonadati</taxon>
        <taxon>Pseudomonadota</taxon>
        <taxon>Betaproteobacteria</taxon>
        <taxon>Burkholderiales</taxon>
        <taxon>Sphaerotilaceae</taxon>
        <taxon>Methylibium</taxon>
    </lineage>
</organism>
<evidence type="ECO:0000256" key="1">
    <source>
        <dbReference type="ARBA" id="ARBA00023015"/>
    </source>
</evidence>
<reference evidence="6 7" key="1">
    <citation type="journal article" date="2007" name="J. Bacteriol.">
        <title>Whole-genome analysis of the methyl tert-butyl ether-degrading beta-proteobacterium Methylibium petroleiphilum PM1.</title>
        <authorList>
            <person name="Kane S.R."/>
            <person name="Chakicherla A.Y."/>
            <person name="Chain P.S.G."/>
            <person name="Schmidt R."/>
            <person name="Shin M.W."/>
            <person name="Legler T.C."/>
            <person name="Scow K.M."/>
            <person name="Larimer F.W."/>
            <person name="Lucas S.M."/>
            <person name="Richardson P.M."/>
            <person name="Hristova K.R."/>
        </authorList>
    </citation>
    <scope>NUCLEOTIDE SEQUENCE [LARGE SCALE GENOMIC DNA]</scope>
    <source>
        <strain evidence="7">ATCC BAA-1232 / LMG 22953 / PM1</strain>
    </source>
</reference>
<dbReference type="GO" id="GO:0003677">
    <property type="term" value="F:DNA binding"/>
    <property type="evidence" value="ECO:0007669"/>
    <property type="project" value="UniProtKB-KW"/>
</dbReference>
<dbReference type="InterPro" id="IPR011991">
    <property type="entry name" value="ArsR-like_HTH"/>
</dbReference>
<evidence type="ECO:0000313" key="6">
    <source>
        <dbReference type="EMBL" id="ABM96623.1"/>
    </source>
</evidence>
<feature type="domain" description="IclR-ED" evidence="5">
    <location>
        <begin position="65"/>
        <end position="246"/>
    </location>
</feature>
<dbReference type="eggNOG" id="COG1414">
    <property type="taxonomic scope" value="Bacteria"/>
</dbReference>
<dbReference type="PROSITE" id="PS51078">
    <property type="entry name" value="ICLR_ED"/>
    <property type="match status" value="1"/>
</dbReference>
<gene>
    <name evidence="6" type="ordered locus">Mpe_A3670</name>
</gene>
<keyword evidence="3" id="KW-0804">Transcription</keyword>
<accession>A2SM34</accession>
<dbReference type="InterPro" id="IPR036388">
    <property type="entry name" value="WH-like_DNA-bd_sf"/>
</dbReference>
<dbReference type="Gene3D" id="3.30.450.40">
    <property type="match status" value="1"/>
</dbReference>
<dbReference type="SMART" id="SM00346">
    <property type="entry name" value="HTH_ICLR"/>
    <property type="match status" value="1"/>
</dbReference>
<dbReference type="CDD" id="cd00090">
    <property type="entry name" value="HTH_ARSR"/>
    <property type="match status" value="1"/>
</dbReference>
<dbReference type="HOGENOM" id="CLU_062618_7_1_4"/>
<dbReference type="Gene3D" id="1.10.10.10">
    <property type="entry name" value="Winged helix-like DNA-binding domain superfamily/Winged helix DNA-binding domain"/>
    <property type="match status" value="1"/>
</dbReference>
<evidence type="ECO:0000313" key="7">
    <source>
        <dbReference type="Proteomes" id="UP000000366"/>
    </source>
</evidence>
<dbReference type="SUPFAM" id="SSF55781">
    <property type="entry name" value="GAF domain-like"/>
    <property type="match status" value="1"/>
</dbReference>
<dbReference type="PANTHER" id="PTHR30136:SF35">
    <property type="entry name" value="HTH-TYPE TRANSCRIPTIONAL REGULATOR RV1719"/>
    <property type="match status" value="1"/>
</dbReference>
<dbReference type="FunFam" id="1.10.10.10:FF:000056">
    <property type="entry name" value="IclR family transcriptional regulator"/>
    <property type="match status" value="1"/>
</dbReference>
<dbReference type="SUPFAM" id="SSF46785">
    <property type="entry name" value="Winged helix' DNA-binding domain"/>
    <property type="match status" value="1"/>
</dbReference>